<reference evidence="2" key="1">
    <citation type="submission" date="2019-06" db="EMBL/GenBank/DDBJ databases">
        <authorList>
            <person name="Zheng W."/>
        </authorList>
    </citation>
    <scope>NUCLEOTIDE SEQUENCE</scope>
    <source>
        <strain evidence="2">QDHG01</strain>
    </source>
</reference>
<dbReference type="AlphaFoldDB" id="A0A8J8NA94"/>
<name>A0A8J8NA94_HALGN</name>
<evidence type="ECO:0000256" key="1">
    <source>
        <dbReference type="SAM" id="MobiDB-lite"/>
    </source>
</evidence>
<feature type="region of interest" description="Disordered" evidence="1">
    <location>
        <begin position="246"/>
        <end position="305"/>
    </location>
</feature>
<keyword evidence="3" id="KW-1185">Reference proteome</keyword>
<protein>
    <submittedName>
        <fullName evidence="2">Uncharacterized protein</fullName>
    </submittedName>
</protein>
<feature type="region of interest" description="Disordered" evidence="1">
    <location>
        <begin position="98"/>
        <end position="214"/>
    </location>
</feature>
<proteinExistence type="predicted"/>
<feature type="compositionally biased region" description="Basic and acidic residues" evidence="1">
    <location>
        <begin position="282"/>
        <end position="299"/>
    </location>
</feature>
<dbReference type="EMBL" id="RRYP01031415">
    <property type="protein sequence ID" value="TNV70964.1"/>
    <property type="molecule type" value="Genomic_DNA"/>
</dbReference>
<comment type="caution">
    <text evidence="2">The sequence shown here is derived from an EMBL/GenBank/DDBJ whole genome shotgun (WGS) entry which is preliminary data.</text>
</comment>
<dbReference type="Proteomes" id="UP000785679">
    <property type="component" value="Unassembled WGS sequence"/>
</dbReference>
<evidence type="ECO:0000313" key="2">
    <source>
        <dbReference type="EMBL" id="TNV70964.1"/>
    </source>
</evidence>
<organism evidence="2 3">
    <name type="scientific">Halteria grandinella</name>
    <dbReference type="NCBI Taxonomy" id="5974"/>
    <lineage>
        <taxon>Eukaryota</taxon>
        <taxon>Sar</taxon>
        <taxon>Alveolata</taxon>
        <taxon>Ciliophora</taxon>
        <taxon>Intramacronucleata</taxon>
        <taxon>Spirotrichea</taxon>
        <taxon>Stichotrichia</taxon>
        <taxon>Sporadotrichida</taxon>
        <taxon>Halteriidae</taxon>
        <taxon>Halteria</taxon>
    </lineage>
</organism>
<feature type="compositionally biased region" description="Basic and acidic residues" evidence="1">
    <location>
        <begin position="164"/>
        <end position="177"/>
    </location>
</feature>
<sequence length="354" mass="39670">MFKFPSNKEPRNTLRLKLKRVAYSPLRFGLDGDQSECEPQAKRVKQYTNNPGIKIKFVITFDKTMLTSSAKTSAESKNENTFVKKRLRKLTAKSFLENSDIEESTPAADETNDDTQKDHSAKKLTPIIAATKALKNPPKPKRVKELPSRSKKVVVDSDFNPDENLSKSESESSAREEAVEESSSSDDFVERTQQAKGGKKNQANCSKKKPKSKLVNKYANLDLKEMTKQDMKVTIVIKTKNKVKLGDSVRQNKIEQAVSKPVTKDQAKPLGQSKVSSFCIKDGGKPKDTKQPETSKQEDSPIDFTKLSPEEIKDQLSAYGINSKCTSSKKSQQRIFSEIFNYIKSGALPEYIVC</sequence>
<accession>A0A8J8NA94</accession>
<gene>
    <name evidence="2" type="ORF">FGO68_gene6166</name>
</gene>
<evidence type="ECO:0000313" key="3">
    <source>
        <dbReference type="Proteomes" id="UP000785679"/>
    </source>
</evidence>